<organism evidence="2 3">
    <name type="scientific">Streptomyces virginiae</name>
    <name type="common">Streptomyces cinnamonensis</name>
    <dbReference type="NCBI Taxonomy" id="1961"/>
    <lineage>
        <taxon>Bacteria</taxon>
        <taxon>Bacillati</taxon>
        <taxon>Actinomycetota</taxon>
        <taxon>Actinomycetes</taxon>
        <taxon>Kitasatosporales</taxon>
        <taxon>Streptomycetaceae</taxon>
        <taxon>Streptomyces</taxon>
    </lineage>
</organism>
<sequence>MERGEPVDPDAFHQGSGEGVRQERARALHGRGDAAAVGFHLPYEGLACACPSGAWRNRGPRRVGALLDAGTSGHVGGRSGQLRA</sequence>
<evidence type="ECO:0000313" key="2">
    <source>
        <dbReference type="EMBL" id="GHI15398.1"/>
    </source>
</evidence>
<reference evidence="3" key="1">
    <citation type="submission" date="2020-09" db="EMBL/GenBank/DDBJ databases">
        <title>Whole genome shotgun sequence of Streptomyces cinnamonensis NBRC 15873.</title>
        <authorList>
            <person name="Komaki H."/>
            <person name="Tamura T."/>
        </authorList>
    </citation>
    <scope>NUCLEOTIDE SEQUENCE [LARGE SCALE GENOMIC DNA]</scope>
    <source>
        <strain evidence="3">NBRC 15873</strain>
    </source>
</reference>
<comment type="caution">
    <text evidence="2">The sequence shown here is derived from an EMBL/GenBank/DDBJ whole genome shotgun (WGS) entry which is preliminary data.</text>
</comment>
<proteinExistence type="predicted"/>
<evidence type="ECO:0000313" key="3">
    <source>
        <dbReference type="Proteomes" id="UP000660554"/>
    </source>
</evidence>
<protein>
    <submittedName>
        <fullName evidence="2">Uncharacterized protein</fullName>
    </submittedName>
</protein>
<dbReference type="Proteomes" id="UP000660554">
    <property type="component" value="Unassembled WGS sequence"/>
</dbReference>
<name>A0ABQ3NRK0_STRVG</name>
<dbReference type="EMBL" id="BNDV01000010">
    <property type="protein sequence ID" value="GHI15398.1"/>
    <property type="molecule type" value="Genomic_DNA"/>
</dbReference>
<evidence type="ECO:0000256" key="1">
    <source>
        <dbReference type="SAM" id="MobiDB-lite"/>
    </source>
</evidence>
<feature type="region of interest" description="Disordered" evidence="1">
    <location>
        <begin position="1"/>
        <end position="25"/>
    </location>
</feature>
<keyword evidence="3" id="KW-1185">Reference proteome</keyword>
<accession>A0ABQ3NRK0</accession>
<gene>
    <name evidence="2" type="ORF">Scinn_48610</name>
</gene>